<sequence>MIKTAIFLMLSLFVQQTMAQENNELLEAQKKVIAELSGHQIPEDGRRIPHRSTKEERELTRDYLSKVIESLDLTPQLQEYTRPNVNPIIDLLFEPYRGANVYTTLPSTNESDAYLVIGAHFDTERNCPGAIDNASGIAIGFGVLRKLTMLKERNANVILVYFDQEEEDLVGSQAFAQKLKKEEFNVHSVHSMDTMGWDRDGDNAVELGLPSDLLEKTYVEVGKELNIPIVITSVGSSDHVPFLDLGFNAVGLTDELTSGDYAPYKDTENDTYETVNFDYITTSTELVYEVLKKLMEE</sequence>
<feature type="signal peptide" evidence="1">
    <location>
        <begin position="1"/>
        <end position="19"/>
    </location>
</feature>
<dbReference type="OrthoDB" id="9789219at2"/>
<dbReference type="GO" id="GO:0006508">
    <property type="term" value="P:proteolysis"/>
    <property type="evidence" value="ECO:0007669"/>
    <property type="project" value="InterPro"/>
</dbReference>
<comment type="caution">
    <text evidence="3">The sequence shown here is derived from an EMBL/GenBank/DDBJ whole genome shotgun (WGS) entry which is preliminary data.</text>
</comment>
<dbReference type="Gene3D" id="3.40.630.10">
    <property type="entry name" value="Zn peptidases"/>
    <property type="match status" value="1"/>
</dbReference>
<protein>
    <submittedName>
        <fullName evidence="3">Zn-dependent exopeptidase M28</fullName>
    </submittedName>
</protein>
<proteinExistence type="predicted"/>
<feature type="chain" id="PRO_5024286495" evidence="1">
    <location>
        <begin position="20"/>
        <end position="297"/>
    </location>
</feature>
<organism evidence="3 4">
    <name type="scientific">Maribacter algarum</name>
    <name type="common">ex Zhang et al. 2020</name>
    <dbReference type="NCBI Taxonomy" id="2578118"/>
    <lineage>
        <taxon>Bacteria</taxon>
        <taxon>Pseudomonadati</taxon>
        <taxon>Bacteroidota</taxon>
        <taxon>Flavobacteriia</taxon>
        <taxon>Flavobacteriales</taxon>
        <taxon>Flavobacteriaceae</taxon>
        <taxon>Maribacter</taxon>
    </lineage>
</organism>
<dbReference type="RefSeq" id="WP_138658342.1">
    <property type="nucleotide sequence ID" value="NZ_VATY01000002.1"/>
</dbReference>
<gene>
    <name evidence="3" type="ORF">FEE95_12810</name>
</gene>
<dbReference type="SUPFAM" id="SSF53187">
    <property type="entry name" value="Zn-dependent exopeptidases"/>
    <property type="match status" value="1"/>
</dbReference>
<accession>A0A5S3PRV0</accession>
<evidence type="ECO:0000259" key="2">
    <source>
        <dbReference type="Pfam" id="PF04389"/>
    </source>
</evidence>
<dbReference type="GO" id="GO:0008235">
    <property type="term" value="F:metalloexopeptidase activity"/>
    <property type="evidence" value="ECO:0007669"/>
    <property type="project" value="InterPro"/>
</dbReference>
<dbReference type="InterPro" id="IPR007484">
    <property type="entry name" value="Peptidase_M28"/>
</dbReference>
<dbReference type="EMBL" id="VATY01000002">
    <property type="protein sequence ID" value="TMM57359.1"/>
    <property type="molecule type" value="Genomic_DNA"/>
</dbReference>
<feature type="domain" description="Peptidase M28" evidence="2">
    <location>
        <begin position="100"/>
        <end position="289"/>
    </location>
</feature>
<dbReference type="PANTHER" id="PTHR12147:SF26">
    <property type="entry name" value="PEPTIDASE M28 DOMAIN-CONTAINING PROTEIN"/>
    <property type="match status" value="1"/>
</dbReference>
<dbReference type="Proteomes" id="UP000310314">
    <property type="component" value="Unassembled WGS sequence"/>
</dbReference>
<dbReference type="InterPro" id="IPR045175">
    <property type="entry name" value="M28_fam"/>
</dbReference>
<name>A0A5S3PRV0_9FLAO</name>
<evidence type="ECO:0000313" key="3">
    <source>
        <dbReference type="EMBL" id="TMM57359.1"/>
    </source>
</evidence>
<evidence type="ECO:0000313" key="4">
    <source>
        <dbReference type="Proteomes" id="UP000310314"/>
    </source>
</evidence>
<dbReference type="Pfam" id="PF04389">
    <property type="entry name" value="Peptidase_M28"/>
    <property type="match status" value="1"/>
</dbReference>
<reference evidence="3 4" key="1">
    <citation type="submission" date="2019-05" db="EMBL/GenBank/DDBJ databases">
        <authorList>
            <person name="Zhang J.-Y."/>
            <person name="Feg X."/>
            <person name="Du Z.-J."/>
        </authorList>
    </citation>
    <scope>NUCLEOTIDE SEQUENCE [LARGE SCALE GENOMIC DNA]</scope>
    <source>
        <strain evidence="3 4">RZ26</strain>
    </source>
</reference>
<evidence type="ECO:0000256" key="1">
    <source>
        <dbReference type="SAM" id="SignalP"/>
    </source>
</evidence>
<dbReference type="PANTHER" id="PTHR12147">
    <property type="entry name" value="METALLOPEPTIDASE M28 FAMILY MEMBER"/>
    <property type="match status" value="1"/>
</dbReference>
<keyword evidence="1" id="KW-0732">Signal</keyword>
<dbReference type="AlphaFoldDB" id="A0A5S3PRV0"/>
<keyword evidence="4" id="KW-1185">Reference proteome</keyword>